<dbReference type="EMBL" id="BMWZ01000002">
    <property type="protein sequence ID" value="GGZ74802.1"/>
    <property type="molecule type" value="Genomic_DNA"/>
</dbReference>
<evidence type="ECO:0000313" key="5">
    <source>
        <dbReference type="EMBL" id="GGZ74802.1"/>
    </source>
</evidence>
<dbReference type="AlphaFoldDB" id="A0A918QV79"/>
<dbReference type="Proteomes" id="UP000636004">
    <property type="component" value="Unassembled WGS sequence"/>
</dbReference>
<evidence type="ECO:0000259" key="4">
    <source>
        <dbReference type="PROSITE" id="PS01124"/>
    </source>
</evidence>
<proteinExistence type="predicted"/>
<dbReference type="SUPFAM" id="SSF46689">
    <property type="entry name" value="Homeodomain-like"/>
    <property type="match status" value="1"/>
</dbReference>
<name>A0A918QV79_9FLAO</name>
<organism evidence="5 6">
    <name type="scientific">Algibacter mikhailovii</name>
    <dbReference type="NCBI Taxonomy" id="425498"/>
    <lineage>
        <taxon>Bacteria</taxon>
        <taxon>Pseudomonadati</taxon>
        <taxon>Bacteroidota</taxon>
        <taxon>Flavobacteriia</taxon>
        <taxon>Flavobacteriales</taxon>
        <taxon>Flavobacteriaceae</taxon>
        <taxon>Algibacter</taxon>
    </lineage>
</organism>
<evidence type="ECO:0000313" key="6">
    <source>
        <dbReference type="Proteomes" id="UP000636004"/>
    </source>
</evidence>
<keyword evidence="1" id="KW-0805">Transcription regulation</keyword>
<dbReference type="PROSITE" id="PS01124">
    <property type="entry name" value="HTH_ARAC_FAMILY_2"/>
    <property type="match status" value="1"/>
</dbReference>
<dbReference type="SMART" id="SM00342">
    <property type="entry name" value="HTH_ARAC"/>
    <property type="match status" value="1"/>
</dbReference>
<dbReference type="InterPro" id="IPR020449">
    <property type="entry name" value="Tscrpt_reg_AraC-type_HTH"/>
</dbReference>
<dbReference type="Pfam" id="PF12833">
    <property type="entry name" value="HTH_18"/>
    <property type="match status" value="1"/>
</dbReference>
<dbReference type="PANTHER" id="PTHR47894:SF1">
    <property type="entry name" value="HTH-TYPE TRANSCRIPTIONAL REGULATOR VQSM"/>
    <property type="match status" value="1"/>
</dbReference>
<feature type="domain" description="HTH araC/xylS-type" evidence="4">
    <location>
        <begin position="206"/>
        <end position="305"/>
    </location>
</feature>
<dbReference type="PRINTS" id="PR00032">
    <property type="entry name" value="HTHARAC"/>
</dbReference>
<dbReference type="GO" id="GO:0005829">
    <property type="term" value="C:cytosol"/>
    <property type="evidence" value="ECO:0007669"/>
    <property type="project" value="TreeGrafter"/>
</dbReference>
<reference evidence="5" key="1">
    <citation type="journal article" date="2014" name="Int. J. Syst. Evol. Microbiol.">
        <title>Complete genome sequence of Corynebacterium casei LMG S-19264T (=DSM 44701T), isolated from a smear-ripened cheese.</title>
        <authorList>
            <consortium name="US DOE Joint Genome Institute (JGI-PGF)"/>
            <person name="Walter F."/>
            <person name="Albersmeier A."/>
            <person name="Kalinowski J."/>
            <person name="Ruckert C."/>
        </authorList>
    </citation>
    <scope>NUCLEOTIDE SEQUENCE</scope>
    <source>
        <strain evidence="5">KCTC 12710</strain>
    </source>
</reference>
<dbReference type="InterPro" id="IPR009057">
    <property type="entry name" value="Homeodomain-like_sf"/>
</dbReference>
<protein>
    <recommendedName>
        <fullName evidence="4">HTH araC/xylS-type domain-containing protein</fullName>
    </recommendedName>
</protein>
<sequence>MQYADVPLNKILSRSDFRKFDFLNPDSYLPMSMLYSFLQTVRTDQGVNHIGNMFYNDFKLNELGDFGEFITERPDLLTVISDGIKYESHIQTNTRMNIEISGPITKFSQVHLDPFSKGRQNAEDIAFAMAYKAFKMVLGKNWRPISLHVPGFSIDPITHIVSTKDTNIVFGASYYHWFFETAQLSHKNLSMTEAKELSYHGLSNLSGHIQLLLNSLTEGYIPTRRDFSGFLNLSESTIVRTLNTEGTTYLRLLQKHLFLKTLDLMHDEKLQISEISLKLGYANTPNFIRAFKKWTNTTPERYRNQIL</sequence>
<dbReference type="GO" id="GO:0000976">
    <property type="term" value="F:transcription cis-regulatory region binding"/>
    <property type="evidence" value="ECO:0007669"/>
    <property type="project" value="TreeGrafter"/>
</dbReference>
<gene>
    <name evidence="5" type="ORF">GCM10007028_10230</name>
</gene>
<accession>A0A918QV79</accession>
<reference evidence="5" key="2">
    <citation type="submission" date="2020-09" db="EMBL/GenBank/DDBJ databases">
        <authorList>
            <person name="Sun Q."/>
            <person name="Kim S."/>
        </authorList>
    </citation>
    <scope>NUCLEOTIDE SEQUENCE</scope>
    <source>
        <strain evidence="5">KCTC 12710</strain>
    </source>
</reference>
<keyword evidence="2" id="KW-0238">DNA-binding</keyword>
<keyword evidence="3" id="KW-0804">Transcription</keyword>
<dbReference type="GO" id="GO:0003700">
    <property type="term" value="F:DNA-binding transcription factor activity"/>
    <property type="evidence" value="ECO:0007669"/>
    <property type="project" value="InterPro"/>
</dbReference>
<dbReference type="InterPro" id="IPR018060">
    <property type="entry name" value="HTH_AraC"/>
</dbReference>
<evidence type="ECO:0000256" key="3">
    <source>
        <dbReference type="ARBA" id="ARBA00023163"/>
    </source>
</evidence>
<comment type="caution">
    <text evidence="5">The sequence shown here is derived from an EMBL/GenBank/DDBJ whole genome shotgun (WGS) entry which is preliminary data.</text>
</comment>
<dbReference type="PANTHER" id="PTHR47894">
    <property type="entry name" value="HTH-TYPE TRANSCRIPTIONAL REGULATOR GADX"/>
    <property type="match status" value="1"/>
</dbReference>
<keyword evidence="6" id="KW-1185">Reference proteome</keyword>
<dbReference type="Gene3D" id="1.10.10.60">
    <property type="entry name" value="Homeodomain-like"/>
    <property type="match status" value="1"/>
</dbReference>
<evidence type="ECO:0000256" key="2">
    <source>
        <dbReference type="ARBA" id="ARBA00023125"/>
    </source>
</evidence>
<evidence type="ECO:0000256" key="1">
    <source>
        <dbReference type="ARBA" id="ARBA00023015"/>
    </source>
</evidence>